<dbReference type="Gene3D" id="3.30.1380.10">
    <property type="match status" value="1"/>
</dbReference>
<comment type="caution">
    <text evidence="4">The sequence shown here is derived from an EMBL/GenBank/DDBJ whole genome shotgun (WGS) entry which is preliminary data.</text>
</comment>
<evidence type="ECO:0000256" key="1">
    <source>
        <dbReference type="SAM" id="MobiDB-lite"/>
    </source>
</evidence>
<name>A0AAI9ICK6_9BURK</name>
<evidence type="ECO:0000259" key="3">
    <source>
        <dbReference type="Pfam" id="PF13539"/>
    </source>
</evidence>
<dbReference type="RefSeq" id="WP_006464501.1">
    <property type="nucleotide sequence ID" value="NZ_AEEC02000024.1"/>
</dbReference>
<dbReference type="AlphaFoldDB" id="A0AAI9ICK6"/>
<dbReference type="GO" id="GO:0008233">
    <property type="term" value="F:peptidase activity"/>
    <property type="evidence" value="ECO:0007669"/>
    <property type="project" value="InterPro"/>
</dbReference>
<evidence type="ECO:0000313" key="4">
    <source>
        <dbReference type="EMBL" id="EOA03630.1"/>
    </source>
</evidence>
<protein>
    <recommendedName>
        <fullName evidence="3">Peptidase M15C domain-containing protein</fullName>
    </recommendedName>
</protein>
<dbReference type="Proteomes" id="UP000006772">
    <property type="component" value="Unassembled WGS sequence"/>
</dbReference>
<reference evidence="4 5" key="1">
    <citation type="journal article" date="2013" name="Front. Microbiol.">
        <title>The genome of the endophytic bacterium H. frisingense GSF30(T) identifies diverse strategies in the Herbaspirillum genus to interact with plants.</title>
        <authorList>
            <person name="Straub D."/>
            <person name="Rothballer M."/>
            <person name="Hartmann A."/>
            <person name="Ludewig U."/>
        </authorList>
    </citation>
    <scope>NUCLEOTIDE SEQUENCE [LARGE SCALE GENOMIC DNA]</scope>
    <source>
        <strain evidence="4 5">GSF30</strain>
    </source>
</reference>
<feature type="domain" description="Peptidase M15C" evidence="3">
    <location>
        <begin position="140"/>
        <end position="222"/>
    </location>
</feature>
<dbReference type="InterPro" id="IPR009045">
    <property type="entry name" value="Zn_M74/Hedgehog-like"/>
</dbReference>
<feature type="region of interest" description="Disordered" evidence="1">
    <location>
        <begin position="261"/>
        <end position="289"/>
    </location>
</feature>
<dbReference type="EMBL" id="AEEC02000024">
    <property type="protein sequence ID" value="EOA03630.1"/>
    <property type="molecule type" value="Genomic_DNA"/>
</dbReference>
<dbReference type="InterPro" id="IPR039561">
    <property type="entry name" value="Peptidase_M15C"/>
</dbReference>
<gene>
    <name evidence="4" type="ORF">HFRIS_016297</name>
</gene>
<proteinExistence type="predicted"/>
<evidence type="ECO:0000256" key="2">
    <source>
        <dbReference type="SAM" id="SignalP"/>
    </source>
</evidence>
<keyword evidence="2" id="KW-0732">Signal</keyword>
<feature type="chain" id="PRO_5042502603" description="Peptidase M15C domain-containing protein" evidence="2">
    <location>
        <begin position="36"/>
        <end position="298"/>
    </location>
</feature>
<evidence type="ECO:0000313" key="5">
    <source>
        <dbReference type="Proteomes" id="UP000006772"/>
    </source>
</evidence>
<organism evidence="4 5">
    <name type="scientific">Herbaspirillum frisingense GSF30</name>
    <dbReference type="NCBI Taxonomy" id="864073"/>
    <lineage>
        <taxon>Bacteria</taxon>
        <taxon>Pseudomonadati</taxon>
        <taxon>Pseudomonadota</taxon>
        <taxon>Betaproteobacteria</taxon>
        <taxon>Burkholderiales</taxon>
        <taxon>Oxalobacteraceae</taxon>
        <taxon>Herbaspirillum</taxon>
    </lineage>
</organism>
<sequence>MTTLPALLLPPSPGRGVTLIAALLAGLSMMSAAHADIAPVSPAQCADMKARKVITAANPVPCARLSRVSFDYTDFDGATRQGAVVVLDAVAPQVESLFGELLLRSFPLAGARALEDFDGDDQRSMAANNSSAFNGRPMTGGGGWSKHAYGAAIDINPLQNPYVSQAGSSAQEVLPPKGSSYLQRTPAQAGMAEEVVSVFYDHGFLVWGGQWKQPIDYQHFEIGSRGFIVRLASLPRAQARAEFERYVAAYRRCAHPGVPGVPGVPGAPGAPAAATSDGDDDTAEDTTLRDQCAARLRK</sequence>
<accession>A0AAI9ICK6</accession>
<feature type="signal peptide" evidence="2">
    <location>
        <begin position="1"/>
        <end position="35"/>
    </location>
</feature>
<dbReference type="SUPFAM" id="SSF55166">
    <property type="entry name" value="Hedgehog/DD-peptidase"/>
    <property type="match status" value="1"/>
</dbReference>
<dbReference type="Pfam" id="PF13539">
    <property type="entry name" value="Peptidase_M15_4"/>
    <property type="match status" value="1"/>
</dbReference>